<keyword evidence="2" id="KW-0472">Membrane</keyword>
<keyword evidence="2" id="KW-1133">Transmembrane helix</keyword>
<feature type="compositionally biased region" description="Polar residues" evidence="1">
    <location>
        <begin position="26"/>
        <end position="35"/>
    </location>
</feature>
<dbReference type="Proteomes" id="UP000250140">
    <property type="component" value="Unassembled WGS sequence"/>
</dbReference>
<name>A0A8E2JW66_9PEZI</name>
<organism evidence="3 4">
    <name type="scientific">Glonium stellatum</name>
    <dbReference type="NCBI Taxonomy" id="574774"/>
    <lineage>
        <taxon>Eukaryota</taxon>
        <taxon>Fungi</taxon>
        <taxon>Dikarya</taxon>
        <taxon>Ascomycota</taxon>
        <taxon>Pezizomycotina</taxon>
        <taxon>Dothideomycetes</taxon>
        <taxon>Pleosporomycetidae</taxon>
        <taxon>Gloniales</taxon>
        <taxon>Gloniaceae</taxon>
        <taxon>Glonium</taxon>
    </lineage>
</organism>
<gene>
    <name evidence="3" type="ORF">AOQ84DRAFT_313889</name>
</gene>
<evidence type="ECO:0000256" key="2">
    <source>
        <dbReference type="SAM" id="Phobius"/>
    </source>
</evidence>
<keyword evidence="4" id="KW-1185">Reference proteome</keyword>
<evidence type="ECO:0000313" key="4">
    <source>
        <dbReference type="Proteomes" id="UP000250140"/>
    </source>
</evidence>
<evidence type="ECO:0000313" key="3">
    <source>
        <dbReference type="EMBL" id="OCL11434.1"/>
    </source>
</evidence>
<proteinExistence type="predicted"/>
<reference evidence="3 4" key="1">
    <citation type="journal article" date="2016" name="Nat. Commun.">
        <title>Ectomycorrhizal ecology is imprinted in the genome of the dominant symbiotic fungus Cenococcum geophilum.</title>
        <authorList>
            <consortium name="DOE Joint Genome Institute"/>
            <person name="Peter M."/>
            <person name="Kohler A."/>
            <person name="Ohm R.A."/>
            <person name="Kuo A."/>
            <person name="Krutzmann J."/>
            <person name="Morin E."/>
            <person name="Arend M."/>
            <person name="Barry K.W."/>
            <person name="Binder M."/>
            <person name="Choi C."/>
            <person name="Clum A."/>
            <person name="Copeland A."/>
            <person name="Grisel N."/>
            <person name="Haridas S."/>
            <person name="Kipfer T."/>
            <person name="LaButti K."/>
            <person name="Lindquist E."/>
            <person name="Lipzen A."/>
            <person name="Maire R."/>
            <person name="Meier B."/>
            <person name="Mihaltcheva S."/>
            <person name="Molinier V."/>
            <person name="Murat C."/>
            <person name="Poggeler S."/>
            <person name="Quandt C.A."/>
            <person name="Sperisen C."/>
            <person name="Tritt A."/>
            <person name="Tisserant E."/>
            <person name="Crous P.W."/>
            <person name="Henrissat B."/>
            <person name="Nehls U."/>
            <person name="Egli S."/>
            <person name="Spatafora J.W."/>
            <person name="Grigoriev I.V."/>
            <person name="Martin F.M."/>
        </authorList>
    </citation>
    <scope>NUCLEOTIDE SEQUENCE [LARGE SCALE GENOMIC DNA]</scope>
    <source>
        <strain evidence="3 4">CBS 207.34</strain>
    </source>
</reference>
<keyword evidence="2" id="KW-0812">Transmembrane</keyword>
<accession>A0A8E2JW66</accession>
<evidence type="ECO:0008006" key="5">
    <source>
        <dbReference type="Google" id="ProtNLM"/>
    </source>
</evidence>
<evidence type="ECO:0000256" key="1">
    <source>
        <dbReference type="SAM" id="MobiDB-lite"/>
    </source>
</evidence>
<sequence>MGAPAAPRESAPAYEELFNDHPVNQHPPSGSSTAYATVPQVDDSEFDHSHHHSAPPLTPTSSETPLRTLGGTPHVHCEACDIQIERREKRHNEQVCCALVAATFMVAFVCLMLLGIVVANSRAAKSRH</sequence>
<feature type="compositionally biased region" description="Low complexity" evidence="1">
    <location>
        <begin position="59"/>
        <end position="69"/>
    </location>
</feature>
<feature type="region of interest" description="Disordered" evidence="1">
    <location>
        <begin position="1"/>
        <end position="70"/>
    </location>
</feature>
<dbReference type="EMBL" id="KV749044">
    <property type="protein sequence ID" value="OCL11434.1"/>
    <property type="molecule type" value="Genomic_DNA"/>
</dbReference>
<feature type="transmembrane region" description="Helical" evidence="2">
    <location>
        <begin position="95"/>
        <end position="119"/>
    </location>
</feature>
<dbReference type="AlphaFoldDB" id="A0A8E2JW66"/>
<dbReference type="OrthoDB" id="4506934at2759"/>
<protein>
    <recommendedName>
        <fullName evidence="5">LITAF domain-containing protein</fullName>
    </recommendedName>
</protein>